<dbReference type="InterPro" id="IPR003594">
    <property type="entry name" value="HATPase_dom"/>
</dbReference>
<name>A0A1G2P6K8_9BACT</name>
<dbReference type="STRING" id="1802333.A3G03_03450"/>
<dbReference type="PANTHER" id="PTHR43547:SF2">
    <property type="entry name" value="HYBRID SIGNAL TRANSDUCTION HISTIDINE KINASE C"/>
    <property type="match status" value="1"/>
</dbReference>
<dbReference type="PRINTS" id="PR00344">
    <property type="entry name" value="BCTRLSENSOR"/>
</dbReference>
<sequence length="526" mass="59015">MTANFHLLAHNVVSIASAIVMLGIAFFTFLNGIRKITNIMFSLMILAGTTFVISHVIGVNILDPNLSRLVLMFNLSMFFIGSFYFHTVLAMIGLDKENRWLIIFMHASAVAFIVLFSLSPDLFFLPSVPKMYFSNYYNPGSLNLARVAFLYIIIVPYALYLVYIAYRNSPQGSLTRNQYKYFIVASIIGFGIAFIPNLLVYNIKIDPLLGMPFALLFGIPFAYGAIRYEMLNIRVIAKQALLYSAAVGAVGGLITLLNYSNNWIKTIYPVFPDWTMALISAILTVTIGVIIWQRLRESDLLKYEFITTVTHKFRTPLTHIKWSSDNLLKSNLVGPEREQLEHIKTANLKLIELTNLLVKLPGVESDVYNYHIRSGDISNIIQEIADSLAGQAKAKNISVTKNINPELTASFDSNRIKFVIQVLIENAIHYTPNNSKVTVAAYRDGKDIVCSVEDSGIGISRENMPLLFSKFYRGDKARMADTEGVGIGLSVAKEIISRHRGKIWAKSTGLNKGSTFYFSLPSLYRQ</sequence>
<proteinExistence type="predicted"/>
<evidence type="ECO:0000259" key="7">
    <source>
        <dbReference type="PROSITE" id="PS50109"/>
    </source>
</evidence>
<dbReference type="CDD" id="cd00082">
    <property type="entry name" value="HisKA"/>
    <property type="match status" value="1"/>
</dbReference>
<dbReference type="InterPro" id="IPR036890">
    <property type="entry name" value="HATPase_C_sf"/>
</dbReference>
<feature type="transmembrane region" description="Helical" evidence="6">
    <location>
        <begin position="12"/>
        <end position="32"/>
    </location>
</feature>
<dbReference type="InterPro" id="IPR003661">
    <property type="entry name" value="HisK_dim/P_dom"/>
</dbReference>
<accession>A0A1G2P6K8</accession>
<dbReference type="FunFam" id="3.30.565.10:FF:000006">
    <property type="entry name" value="Sensor histidine kinase WalK"/>
    <property type="match status" value="1"/>
</dbReference>
<dbReference type="Gene3D" id="3.30.565.10">
    <property type="entry name" value="Histidine kinase-like ATPase, C-terminal domain"/>
    <property type="match status" value="1"/>
</dbReference>
<feature type="transmembrane region" description="Helical" evidence="6">
    <location>
        <begin position="144"/>
        <end position="166"/>
    </location>
</feature>
<evidence type="ECO:0000256" key="4">
    <source>
        <dbReference type="ARBA" id="ARBA00022679"/>
    </source>
</evidence>
<evidence type="ECO:0000256" key="3">
    <source>
        <dbReference type="ARBA" id="ARBA00022553"/>
    </source>
</evidence>
<dbReference type="Gene3D" id="1.10.287.130">
    <property type="match status" value="1"/>
</dbReference>
<evidence type="ECO:0000256" key="1">
    <source>
        <dbReference type="ARBA" id="ARBA00000085"/>
    </source>
</evidence>
<dbReference type="InterPro" id="IPR004358">
    <property type="entry name" value="Sig_transdc_His_kin-like_C"/>
</dbReference>
<dbReference type="PANTHER" id="PTHR43547">
    <property type="entry name" value="TWO-COMPONENT HISTIDINE KINASE"/>
    <property type="match status" value="1"/>
</dbReference>
<feature type="transmembrane region" description="Helical" evidence="6">
    <location>
        <begin position="39"/>
        <end position="57"/>
    </location>
</feature>
<keyword evidence="6" id="KW-1133">Transmembrane helix</keyword>
<dbReference type="Proteomes" id="UP000176355">
    <property type="component" value="Unassembled WGS sequence"/>
</dbReference>
<dbReference type="InterPro" id="IPR036097">
    <property type="entry name" value="HisK_dim/P_sf"/>
</dbReference>
<evidence type="ECO:0000256" key="5">
    <source>
        <dbReference type="ARBA" id="ARBA00022777"/>
    </source>
</evidence>
<evidence type="ECO:0000256" key="2">
    <source>
        <dbReference type="ARBA" id="ARBA00012438"/>
    </source>
</evidence>
<evidence type="ECO:0000313" key="8">
    <source>
        <dbReference type="EMBL" id="OHA43967.1"/>
    </source>
</evidence>
<gene>
    <name evidence="8" type="ORF">A3G03_03450</name>
</gene>
<dbReference type="SMART" id="SM00387">
    <property type="entry name" value="HATPase_c"/>
    <property type="match status" value="1"/>
</dbReference>
<comment type="caution">
    <text evidence="8">The sequence shown here is derived from an EMBL/GenBank/DDBJ whole genome shotgun (WGS) entry which is preliminary data.</text>
</comment>
<dbReference type="GO" id="GO:0000155">
    <property type="term" value="F:phosphorelay sensor kinase activity"/>
    <property type="evidence" value="ECO:0007669"/>
    <property type="project" value="InterPro"/>
</dbReference>
<feature type="transmembrane region" description="Helical" evidence="6">
    <location>
        <begin position="240"/>
        <end position="259"/>
    </location>
</feature>
<keyword evidence="6" id="KW-0472">Membrane</keyword>
<evidence type="ECO:0000313" key="9">
    <source>
        <dbReference type="Proteomes" id="UP000176355"/>
    </source>
</evidence>
<dbReference type="PROSITE" id="PS50109">
    <property type="entry name" value="HIS_KIN"/>
    <property type="match status" value="1"/>
</dbReference>
<keyword evidence="4" id="KW-0808">Transferase</keyword>
<reference evidence="8 9" key="1">
    <citation type="journal article" date="2016" name="Nat. Commun.">
        <title>Thousands of microbial genomes shed light on interconnected biogeochemical processes in an aquifer system.</title>
        <authorList>
            <person name="Anantharaman K."/>
            <person name="Brown C.T."/>
            <person name="Hug L.A."/>
            <person name="Sharon I."/>
            <person name="Castelle C.J."/>
            <person name="Probst A.J."/>
            <person name="Thomas B.C."/>
            <person name="Singh A."/>
            <person name="Wilkins M.J."/>
            <person name="Karaoz U."/>
            <person name="Brodie E.L."/>
            <person name="Williams K.H."/>
            <person name="Hubbard S.S."/>
            <person name="Banfield J.F."/>
        </authorList>
    </citation>
    <scope>NUCLEOTIDE SEQUENCE [LARGE SCALE GENOMIC DNA]</scope>
</reference>
<keyword evidence="5" id="KW-0418">Kinase</keyword>
<evidence type="ECO:0000256" key="6">
    <source>
        <dbReference type="SAM" id="Phobius"/>
    </source>
</evidence>
<dbReference type="AlphaFoldDB" id="A0A1G2P6K8"/>
<protein>
    <recommendedName>
        <fullName evidence="2">histidine kinase</fullName>
        <ecNumber evidence="2">2.7.13.3</ecNumber>
    </recommendedName>
</protein>
<dbReference type="SUPFAM" id="SSF47384">
    <property type="entry name" value="Homodimeric domain of signal transducing histidine kinase"/>
    <property type="match status" value="1"/>
</dbReference>
<feature type="domain" description="Histidine kinase" evidence="7">
    <location>
        <begin position="308"/>
        <end position="524"/>
    </location>
</feature>
<feature type="transmembrane region" description="Helical" evidence="6">
    <location>
        <begin position="178"/>
        <end position="203"/>
    </location>
</feature>
<keyword evidence="3" id="KW-0597">Phosphoprotein</keyword>
<dbReference type="SUPFAM" id="SSF55874">
    <property type="entry name" value="ATPase domain of HSP90 chaperone/DNA topoisomerase II/histidine kinase"/>
    <property type="match status" value="1"/>
</dbReference>
<organism evidence="8 9">
    <name type="scientific">Candidatus Taylorbacteria bacterium RIFCSPLOWO2_12_FULL_44_15c</name>
    <dbReference type="NCBI Taxonomy" id="1802333"/>
    <lineage>
        <taxon>Bacteria</taxon>
        <taxon>Candidatus Tayloriibacteriota</taxon>
    </lineage>
</organism>
<dbReference type="Pfam" id="PF02518">
    <property type="entry name" value="HATPase_c"/>
    <property type="match status" value="1"/>
</dbReference>
<feature type="transmembrane region" description="Helical" evidence="6">
    <location>
        <begin position="69"/>
        <end position="94"/>
    </location>
</feature>
<comment type="catalytic activity">
    <reaction evidence="1">
        <text>ATP + protein L-histidine = ADP + protein N-phospho-L-histidine.</text>
        <dbReference type="EC" id="2.7.13.3"/>
    </reaction>
</comment>
<dbReference type="EMBL" id="MHSL01000013">
    <property type="protein sequence ID" value="OHA43967.1"/>
    <property type="molecule type" value="Genomic_DNA"/>
</dbReference>
<feature type="transmembrane region" description="Helical" evidence="6">
    <location>
        <begin position="209"/>
        <end position="228"/>
    </location>
</feature>
<feature type="transmembrane region" description="Helical" evidence="6">
    <location>
        <begin position="271"/>
        <end position="292"/>
    </location>
</feature>
<keyword evidence="6" id="KW-0812">Transmembrane</keyword>
<dbReference type="InterPro" id="IPR005467">
    <property type="entry name" value="His_kinase_dom"/>
</dbReference>
<dbReference type="EC" id="2.7.13.3" evidence="2"/>
<feature type="transmembrane region" description="Helical" evidence="6">
    <location>
        <begin position="101"/>
        <end position="124"/>
    </location>
</feature>